<comment type="caution">
    <text evidence="2">The sequence shown here is derived from an EMBL/GenBank/DDBJ whole genome shotgun (WGS) entry which is preliminary data.</text>
</comment>
<accession>A0A137SDM1</accession>
<sequence>MPRHRMQESPHTLANRLIDGTAGERHHTQQGDSVPKVRHSFFHCYALFIPIELADDNNCHSIEMRATARDEYKSLHSPPTPWKPSLLEKARA</sequence>
<evidence type="ECO:0000313" key="2">
    <source>
        <dbReference type="EMBL" id="KXO10524.1"/>
    </source>
</evidence>
<proteinExistence type="predicted"/>
<evidence type="ECO:0000313" key="3">
    <source>
        <dbReference type="Proteomes" id="UP000070282"/>
    </source>
</evidence>
<reference evidence="3" key="1">
    <citation type="submission" date="2015-12" db="EMBL/GenBank/DDBJ databases">
        <authorList>
            <person name="Lima A."/>
            <person name="Farahani Zayas N."/>
            <person name="Castro Da Silva M.A."/>
            <person name="Cabral A."/>
            <person name="Pessatti M.L."/>
        </authorList>
    </citation>
    <scope>NUCLEOTIDE SEQUENCE [LARGE SCALE GENOMIC DNA]</scope>
    <source>
        <strain evidence="3">LAMA 842</strain>
    </source>
</reference>
<protein>
    <submittedName>
        <fullName evidence="2">Uncharacterized protein</fullName>
    </submittedName>
</protein>
<dbReference type="EMBL" id="LOCO01000006">
    <property type="protein sequence ID" value="KXO10524.1"/>
    <property type="molecule type" value="Genomic_DNA"/>
</dbReference>
<gene>
    <name evidence="2" type="ORF">J122_1609</name>
</gene>
<feature type="region of interest" description="Disordered" evidence="1">
    <location>
        <begin position="70"/>
        <end position="92"/>
    </location>
</feature>
<name>A0A137SDM1_9GAMM</name>
<organism evidence="2 3">
    <name type="scientific">Marinobacter excellens LAMA 842</name>
    <dbReference type="NCBI Taxonomy" id="1306954"/>
    <lineage>
        <taxon>Bacteria</taxon>
        <taxon>Pseudomonadati</taxon>
        <taxon>Pseudomonadota</taxon>
        <taxon>Gammaproteobacteria</taxon>
        <taxon>Pseudomonadales</taxon>
        <taxon>Marinobacteraceae</taxon>
        <taxon>Marinobacter</taxon>
    </lineage>
</organism>
<dbReference type="Proteomes" id="UP000070282">
    <property type="component" value="Unassembled WGS sequence"/>
</dbReference>
<evidence type="ECO:0000256" key="1">
    <source>
        <dbReference type="SAM" id="MobiDB-lite"/>
    </source>
</evidence>
<dbReference type="AlphaFoldDB" id="A0A137SDM1"/>
<keyword evidence="3" id="KW-1185">Reference proteome</keyword>